<dbReference type="PROSITE" id="PS51669">
    <property type="entry name" value="4FE4S_MOW_BIS_MGD"/>
    <property type="match status" value="1"/>
</dbReference>
<evidence type="ECO:0000256" key="13">
    <source>
        <dbReference type="ARBA" id="ARBA00023136"/>
    </source>
</evidence>
<dbReference type="InterPro" id="IPR050612">
    <property type="entry name" value="Prok_Mopterin_Oxidored"/>
</dbReference>
<evidence type="ECO:0000256" key="6">
    <source>
        <dbReference type="ARBA" id="ARBA00022485"/>
    </source>
</evidence>
<keyword evidence="16" id="KW-1185">Reference proteome</keyword>
<evidence type="ECO:0000256" key="5">
    <source>
        <dbReference type="ARBA" id="ARBA00022475"/>
    </source>
</evidence>
<evidence type="ECO:0000259" key="14">
    <source>
        <dbReference type="PROSITE" id="PS51669"/>
    </source>
</evidence>
<dbReference type="InterPro" id="IPR006655">
    <property type="entry name" value="Mopterin_OxRdtase_prok_CS"/>
</dbReference>
<evidence type="ECO:0000256" key="9">
    <source>
        <dbReference type="ARBA" id="ARBA00022729"/>
    </source>
</evidence>
<keyword evidence="6" id="KW-0004">4Fe-4S</keyword>
<keyword evidence="12" id="KW-0411">Iron-sulfur</keyword>
<reference evidence="15" key="1">
    <citation type="submission" date="2022-06" db="EMBL/GenBank/DDBJ databases">
        <title>Draft genome sequences of Leminorella grimontii str. JCM5902.</title>
        <authorList>
            <person name="Wakabayashi Y."/>
            <person name="Kojima K."/>
        </authorList>
    </citation>
    <scope>NUCLEOTIDE SEQUENCE</scope>
    <source>
        <strain evidence="15">JCM 5902</strain>
    </source>
</reference>
<evidence type="ECO:0000256" key="1">
    <source>
        <dbReference type="ARBA" id="ARBA00001942"/>
    </source>
</evidence>
<dbReference type="FunFam" id="2.40.40.20:FF:000010">
    <property type="entry name" value="Anaerobic dimethyl sulfoxide reductase subunit A"/>
    <property type="match status" value="1"/>
</dbReference>
<dbReference type="InterPro" id="IPR006656">
    <property type="entry name" value="Mopterin_OxRdtase"/>
</dbReference>
<dbReference type="Pfam" id="PF01568">
    <property type="entry name" value="Molydop_binding"/>
    <property type="match status" value="1"/>
</dbReference>
<dbReference type="FunFam" id="3.40.228.10:FF:000004">
    <property type="entry name" value="Dimethyl sulfoxide reductase subunit A"/>
    <property type="match status" value="1"/>
</dbReference>
<dbReference type="Pfam" id="PF00384">
    <property type="entry name" value="Molybdopterin"/>
    <property type="match status" value="1"/>
</dbReference>
<dbReference type="GO" id="GO:0043546">
    <property type="term" value="F:molybdopterin cofactor binding"/>
    <property type="evidence" value="ECO:0007669"/>
    <property type="project" value="InterPro"/>
</dbReference>
<dbReference type="CDD" id="cd02770">
    <property type="entry name" value="MopB_DmsA-EC"/>
    <property type="match status" value="1"/>
</dbReference>
<dbReference type="PROSITE" id="PS00490">
    <property type="entry name" value="MOLYBDOPTERIN_PROK_2"/>
    <property type="match status" value="1"/>
</dbReference>
<dbReference type="PANTHER" id="PTHR43742">
    <property type="entry name" value="TRIMETHYLAMINE-N-OXIDE REDUCTASE"/>
    <property type="match status" value="1"/>
</dbReference>
<dbReference type="AlphaFoldDB" id="A0AAV5N4D5"/>
<keyword evidence="7" id="KW-0500">Molybdenum</keyword>
<evidence type="ECO:0000256" key="10">
    <source>
        <dbReference type="ARBA" id="ARBA00023002"/>
    </source>
</evidence>
<dbReference type="InterPro" id="IPR011888">
    <property type="entry name" value="Anaer_DMSO_reductase"/>
</dbReference>
<dbReference type="SMART" id="SM00926">
    <property type="entry name" value="Molybdop_Fe4S4"/>
    <property type="match status" value="1"/>
</dbReference>
<proteinExistence type="inferred from homology"/>
<gene>
    <name evidence="15" type="primary">dmsA</name>
    <name evidence="15" type="ORF">SOASR030_19710</name>
</gene>
<dbReference type="Gene3D" id="2.40.40.20">
    <property type="match status" value="1"/>
</dbReference>
<evidence type="ECO:0000256" key="2">
    <source>
        <dbReference type="ARBA" id="ARBA00001966"/>
    </source>
</evidence>
<keyword evidence="11" id="KW-0408">Iron</keyword>
<comment type="subcellular location">
    <subcellularLocation>
        <location evidence="3">Cell membrane</location>
        <topology evidence="3">Peripheral membrane protein</topology>
        <orientation evidence="3">Cytoplasmic side</orientation>
    </subcellularLocation>
</comment>
<protein>
    <submittedName>
        <fullName evidence="15">Dimethyl sulfoxide reductase subunit A</fullName>
    </submittedName>
</protein>
<dbReference type="GO" id="GO:0005886">
    <property type="term" value="C:plasma membrane"/>
    <property type="evidence" value="ECO:0007669"/>
    <property type="project" value="UniProtKB-SubCell"/>
</dbReference>
<keyword evidence="10" id="KW-0560">Oxidoreductase</keyword>
<dbReference type="Pfam" id="PF04879">
    <property type="entry name" value="Molybdop_Fe4S4"/>
    <property type="match status" value="1"/>
</dbReference>
<sequence>MSKKMNDLLVRDISRRTLLKNSVKTGAAVTAVSAVSLPFSAIAAKGESAPAAKGGEETVRHSACLVNCGSRCPLKVIVKDDTIVRIEPEDCKNDAVFGEHQIRPCLRGRSSRWRVYNPDRLKYPMQRVGKRGEGKFKRITWEEATAIIAAELKRITEKYGNESIYYNYQSGAYYHTQGTNAWKRLLNLNGGFLNYYNTYSTAQISVATPYTHGVYAGSHFDQVKHSDLVVFFGMNLSETRMSGGGQVEELRRALEQSKAKVVVIDPRYTDSVIAEHAEWLPIKPTTDGAVVAGIVHTLIVENLLDEALINRYCIGFDSQTLPESAPSNAGYKDYILGRGDDKTEKTPEWAAKITGLPAERIRQLAREIANAKACYIAQGWGPQRHANGEQTVRAIQLLPALTGHFGRPGTNNGNWPYATSYGVPKLPEGKNPIKTAIPCYLWTTAIDAPETITPTKLGLRNADRLKTGIKFMLNQAGNTLLNQHGNVNRTKKILADESKCEFILVIDNHMTPSAKFADILLPETSYLEANDLVDNSYASGSNNYMIAMQPVVRPMWEVRSTYDICADIAAIMGQRDAFTEGLTQQQWIEKNYAEVKAKRTYLPDWSVAKDMGIVDQQIATEKQGIAFADFREDPQANPLKTPSGKIEIYSARLADIAAKWELDADEKITPIPEFCPAWESHLDTEGLKKYPLQMIGFHTKGRTHSTYHTIPQLREAVPDEVWINPLDAKPRGIEPRDRVQIKNDRGVIEIHAKVTNRVAPGVLAVPQGAWTQDNGDGVDVGACINTLTTHRTSPLAKGNPQHTNLVDIKKI</sequence>
<dbReference type="InterPro" id="IPR027467">
    <property type="entry name" value="MopterinOxRdtase_cofactor_BS"/>
</dbReference>
<dbReference type="GO" id="GO:0009055">
    <property type="term" value="F:electron transfer activity"/>
    <property type="evidence" value="ECO:0007669"/>
    <property type="project" value="TreeGrafter"/>
</dbReference>
<dbReference type="EMBL" id="BRLH01000003">
    <property type="protein sequence ID" value="GKX55859.1"/>
    <property type="molecule type" value="Genomic_DNA"/>
</dbReference>
<dbReference type="GO" id="GO:0009389">
    <property type="term" value="F:dimethyl sulfoxide reductase activity"/>
    <property type="evidence" value="ECO:0007669"/>
    <property type="project" value="InterPro"/>
</dbReference>
<accession>A0AAV5N4D5</accession>
<evidence type="ECO:0000256" key="11">
    <source>
        <dbReference type="ARBA" id="ARBA00023004"/>
    </source>
</evidence>
<keyword evidence="9" id="KW-0732">Signal</keyword>
<dbReference type="CDD" id="cd02794">
    <property type="entry name" value="MopB_CT_DmsA-EC"/>
    <property type="match status" value="1"/>
</dbReference>
<dbReference type="Gene3D" id="3.40.228.10">
    <property type="entry name" value="Dimethylsulfoxide Reductase, domain 2"/>
    <property type="match status" value="1"/>
</dbReference>
<dbReference type="PANTHER" id="PTHR43742:SF8">
    <property type="entry name" value="ANAEROBIC DIMETHYL SULFOXIDE REDUCTASE, SUBUNIT A"/>
    <property type="match status" value="1"/>
</dbReference>
<comment type="caution">
    <text evidence="15">The sequence shown here is derived from an EMBL/GenBank/DDBJ whole genome shotgun (WGS) entry which is preliminary data.</text>
</comment>
<dbReference type="InterPro" id="IPR009010">
    <property type="entry name" value="Asp_de-COase-like_dom_sf"/>
</dbReference>
<dbReference type="InterPro" id="IPR006311">
    <property type="entry name" value="TAT_signal"/>
</dbReference>
<dbReference type="InterPro" id="IPR006657">
    <property type="entry name" value="MoPterin_dinucl-bd_dom"/>
</dbReference>
<dbReference type="SUPFAM" id="SSF53706">
    <property type="entry name" value="Formate dehydrogenase/DMSO reductase, domains 1-3"/>
    <property type="match status" value="1"/>
</dbReference>
<dbReference type="GO" id="GO:0030151">
    <property type="term" value="F:molybdenum ion binding"/>
    <property type="evidence" value="ECO:0007669"/>
    <property type="project" value="InterPro"/>
</dbReference>
<feature type="domain" description="4Fe-4S Mo/W bis-MGD-type" evidence="14">
    <location>
        <begin position="57"/>
        <end position="119"/>
    </location>
</feature>
<comment type="cofactor">
    <cofactor evidence="2">
        <name>[4Fe-4S] cluster</name>
        <dbReference type="ChEBI" id="CHEBI:49883"/>
    </cofactor>
</comment>
<dbReference type="PROSITE" id="PS51318">
    <property type="entry name" value="TAT"/>
    <property type="match status" value="1"/>
</dbReference>
<comment type="similarity">
    <text evidence="4">Belongs to the prokaryotic molybdopterin-containing oxidoreductase family.</text>
</comment>
<keyword evidence="8" id="KW-0479">Metal-binding</keyword>
<dbReference type="PROSITE" id="PS00551">
    <property type="entry name" value="MOLYBDOPTERIN_PROK_1"/>
    <property type="match status" value="1"/>
</dbReference>
<dbReference type="GO" id="GO:0009061">
    <property type="term" value="P:anaerobic respiration"/>
    <property type="evidence" value="ECO:0007669"/>
    <property type="project" value="TreeGrafter"/>
</dbReference>
<comment type="cofactor">
    <cofactor evidence="1">
        <name>Mo-bis(molybdopterin guanine dinucleotide)</name>
        <dbReference type="ChEBI" id="CHEBI:60539"/>
    </cofactor>
</comment>
<evidence type="ECO:0000313" key="16">
    <source>
        <dbReference type="Proteomes" id="UP001058124"/>
    </source>
</evidence>
<dbReference type="Gene3D" id="3.40.50.12440">
    <property type="match status" value="1"/>
</dbReference>
<evidence type="ECO:0000256" key="7">
    <source>
        <dbReference type="ARBA" id="ARBA00022505"/>
    </source>
</evidence>
<evidence type="ECO:0000256" key="3">
    <source>
        <dbReference type="ARBA" id="ARBA00004413"/>
    </source>
</evidence>
<evidence type="ECO:0000313" key="15">
    <source>
        <dbReference type="EMBL" id="GKX55859.1"/>
    </source>
</evidence>
<dbReference type="GO" id="GO:0030288">
    <property type="term" value="C:outer membrane-bounded periplasmic space"/>
    <property type="evidence" value="ECO:0007669"/>
    <property type="project" value="TreeGrafter"/>
</dbReference>
<dbReference type="Proteomes" id="UP001058124">
    <property type="component" value="Unassembled WGS sequence"/>
</dbReference>
<evidence type="ECO:0000256" key="12">
    <source>
        <dbReference type="ARBA" id="ARBA00023014"/>
    </source>
</evidence>
<organism evidence="15 16">
    <name type="scientific">Leminorella grimontii</name>
    <dbReference type="NCBI Taxonomy" id="82981"/>
    <lineage>
        <taxon>Bacteria</taxon>
        <taxon>Pseudomonadati</taxon>
        <taxon>Pseudomonadota</taxon>
        <taxon>Gammaproteobacteria</taxon>
        <taxon>Enterobacterales</taxon>
        <taxon>Budviciaceae</taxon>
        <taxon>Leminorella</taxon>
    </lineage>
</organism>
<name>A0AAV5N4D5_9GAMM</name>
<evidence type="ECO:0000256" key="4">
    <source>
        <dbReference type="ARBA" id="ARBA00010312"/>
    </source>
</evidence>
<dbReference type="Gene3D" id="3.40.50.740">
    <property type="match status" value="2"/>
</dbReference>
<dbReference type="SUPFAM" id="SSF50692">
    <property type="entry name" value="ADC-like"/>
    <property type="match status" value="1"/>
</dbReference>
<dbReference type="InterPro" id="IPR006963">
    <property type="entry name" value="Mopterin_OxRdtase_4Fe-4S_dom"/>
</dbReference>
<keyword evidence="5" id="KW-1003">Cell membrane</keyword>
<dbReference type="GO" id="GO:0051539">
    <property type="term" value="F:4 iron, 4 sulfur cluster binding"/>
    <property type="evidence" value="ECO:0007669"/>
    <property type="project" value="UniProtKB-KW"/>
</dbReference>
<keyword evidence="13" id="KW-0472">Membrane</keyword>
<evidence type="ECO:0000256" key="8">
    <source>
        <dbReference type="ARBA" id="ARBA00022723"/>
    </source>
</evidence>
<dbReference type="NCBIfam" id="TIGR02166">
    <property type="entry name" value="dmsA_ynfE"/>
    <property type="match status" value="1"/>
</dbReference>